<name>A0ABQ1T6K1_9GAMM</name>
<reference evidence="2" key="1">
    <citation type="journal article" date="2019" name="Int. J. Syst. Evol. Microbiol.">
        <title>The Global Catalogue of Microorganisms (GCM) 10K type strain sequencing project: providing services to taxonomists for standard genome sequencing and annotation.</title>
        <authorList>
            <consortium name="The Broad Institute Genomics Platform"/>
            <consortium name="The Broad Institute Genome Sequencing Center for Infectious Disease"/>
            <person name="Wu L."/>
            <person name="Ma J."/>
        </authorList>
    </citation>
    <scope>NUCLEOTIDE SEQUENCE [LARGE SCALE GENOMIC DNA]</scope>
    <source>
        <strain evidence="2">CGMCC 1.15394</strain>
    </source>
</reference>
<protein>
    <submittedName>
        <fullName evidence="1">Uncharacterized protein</fullName>
    </submittedName>
</protein>
<sequence length="57" mass="6734">MYITPKWLIYRAPISTINTVNYLQILKTPDFNKKPSVLLAFYVDYNDIFMSLFVALE</sequence>
<comment type="caution">
    <text evidence="1">The sequence shown here is derived from an EMBL/GenBank/DDBJ whole genome shotgun (WGS) entry which is preliminary data.</text>
</comment>
<organism evidence="1 2">
    <name type="scientific">Pseudoalteromonas gelatinilytica</name>
    <dbReference type="NCBI Taxonomy" id="1703256"/>
    <lineage>
        <taxon>Bacteria</taxon>
        <taxon>Pseudomonadati</taxon>
        <taxon>Pseudomonadota</taxon>
        <taxon>Gammaproteobacteria</taxon>
        <taxon>Alteromonadales</taxon>
        <taxon>Pseudoalteromonadaceae</taxon>
        <taxon>Pseudoalteromonas</taxon>
    </lineage>
</organism>
<gene>
    <name evidence="1" type="ORF">GCM10008027_04410</name>
</gene>
<accession>A0ABQ1T6K1</accession>
<dbReference type="EMBL" id="BMIT01000001">
    <property type="protein sequence ID" value="GGE82805.1"/>
    <property type="molecule type" value="Genomic_DNA"/>
</dbReference>
<evidence type="ECO:0000313" key="1">
    <source>
        <dbReference type="EMBL" id="GGE82805.1"/>
    </source>
</evidence>
<dbReference type="Proteomes" id="UP000638462">
    <property type="component" value="Unassembled WGS sequence"/>
</dbReference>
<keyword evidence="2" id="KW-1185">Reference proteome</keyword>
<proteinExistence type="predicted"/>
<evidence type="ECO:0000313" key="2">
    <source>
        <dbReference type="Proteomes" id="UP000638462"/>
    </source>
</evidence>